<dbReference type="InterPro" id="IPR034660">
    <property type="entry name" value="DinB/YfiT-like"/>
</dbReference>
<dbReference type="Gene3D" id="1.20.120.450">
    <property type="entry name" value="dinb family like domain"/>
    <property type="match status" value="1"/>
</dbReference>
<reference evidence="1" key="1">
    <citation type="submission" date="2021-03" db="EMBL/GenBank/DDBJ databases">
        <title>Revisited historic fungal species revealed as producer of novel bioactive compounds through whole genome sequencing and comparative genomics.</title>
        <authorList>
            <person name="Vignolle G.A."/>
            <person name="Hochenegger N."/>
            <person name="Mach R.L."/>
            <person name="Mach-Aigner A.R."/>
            <person name="Javad Rahimi M."/>
            <person name="Salim K.A."/>
            <person name="Chan C.M."/>
            <person name="Lim L.B.L."/>
            <person name="Cai F."/>
            <person name="Druzhinina I.S."/>
            <person name="U'Ren J.M."/>
            <person name="Derntl C."/>
        </authorList>
    </citation>
    <scope>NUCLEOTIDE SEQUENCE</scope>
    <source>
        <strain evidence="1">TUCIM 5799</strain>
    </source>
</reference>
<dbReference type="InterPro" id="IPR018531">
    <property type="entry name" value="DUF1993"/>
</dbReference>
<dbReference type="PANTHER" id="PTHR36922:SF1">
    <property type="entry name" value="DUF1993 DOMAIN-CONTAINING PROTEIN"/>
    <property type="match status" value="1"/>
</dbReference>
<evidence type="ECO:0000313" key="2">
    <source>
        <dbReference type="Proteomes" id="UP000829685"/>
    </source>
</evidence>
<keyword evidence="2" id="KW-1185">Reference proteome</keyword>
<dbReference type="Pfam" id="PF09351">
    <property type="entry name" value="DUF1993"/>
    <property type="match status" value="1"/>
</dbReference>
<protein>
    <submittedName>
        <fullName evidence="1">Uncharacterized protein</fullName>
    </submittedName>
</protein>
<name>A0A9P9WKZ9_9PEZI</name>
<dbReference type="SUPFAM" id="SSF109854">
    <property type="entry name" value="DinB/YfiT-like putative metalloenzymes"/>
    <property type="match status" value="1"/>
</dbReference>
<dbReference type="Proteomes" id="UP000829685">
    <property type="component" value="Unassembled WGS sequence"/>
</dbReference>
<evidence type="ECO:0000313" key="1">
    <source>
        <dbReference type="EMBL" id="KAI1868290.1"/>
    </source>
</evidence>
<dbReference type="PANTHER" id="PTHR36922">
    <property type="entry name" value="BLL2446 PROTEIN"/>
    <property type="match status" value="1"/>
</dbReference>
<accession>A0A9P9WKZ9</accession>
<gene>
    <name evidence="1" type="ORF">JX265_007113</name>
</gene>
<sequence>MAPVTFHETTIGTFSKILAVLLRILDAASPHPDVDSFLDLRLTPDMLPLGAQARIVTVAPINLVQRLTGKQLVTWNEKRTMWGEQEKVWSELIARVKMTLEILKAVDLVEVEAKADKTKLTLIVGPEDAGASSFMEVPAIDCMLANGLPNTYFHLYMVYALLRSNGVDIGKRDVLIPFLPSYILEGYQEP</sequence>
<proteinExistence type="predicted"/>
<dbReference type="EMBL" id="JAFIMR010000017">
    <property type="protein sequence ID" value="KAI1868290.1"/>
    <property type="molecule type" value="Genomic_DNA"/>
</dbReference>
<organism evidence="1 2">
    <name type="scientific">Neoarthrinium moseri</name>
    <dbReference type="NCBI Taxonomy" id="1658444"/>
    <lineage>
        <taxon>Eukaryota</taxon>
        <taxon>Fungi</taxon>
        <taxon>Dikarya</taxon>
        <taxon>Ascomycota</taxon>
        <taxon>Pezizomycotina</taxon>
        <taxon>Sordariomycetes</taxon>
        <taxon>Xylariomycetidae</taxon>
        <taxon>Amphisphaeriales</taxon>
        <taxon>Apiosporaceae</taxon>
        <taxon>Neoarthrinium</taxon>
    </lineage>
</organism>
<comment type="caution">
    <text evidence="1">The sequence shown here is derived from an EMBL/GenBank/DDBJ whole genome shotgun (WGS) entry which is preliminary data.</text>
</comment>
<dbReference type="AlphaFoldDB" id="A0A9P9WKZ9"/>